<feature type="compositionally biased region" description="Low complexity" evidence="1">
    <location>
        <begin position="389"/>
        <end position="417"/>
    </location>
</feature>
<feature type="transmembrane region" description="Helical" evidence="2">
    <location>
        <begin position="323"/>
        <end position="342"/>
    </location>
</feature>
<organism evidence="4 5">
    <name type="scientific">Mangrovihabitans endophyticus</name>
    <dbReference type="NCBI Taxonomy" id="1751298"/>
    <lineage>
        <taxon>Bacteria</taxon>
        <taxon>Bacillati</taxon>
        <taxon>Actinomycetota</taxon>
        <taxon>Actinomycetes</taxon>
        <taxon>Micromonosporales</taxon>
        <taxon>Micromonosporaceae</taxon>
        <taxon>Mangrovihabitans</taxon>
    </lineage>
</organism>
<proteinExistence type="predicted"/>
<reference evidence="4" key="1">
    <citation type="journal article" date="2014" name="Int. J. Syst. Evol. Microbiol.">
        <title>Complete genome sequence of Corynebacterium casei LMG S-19264T (=DSM 44701T), isolated from a smear-ripened cheese.</title>
        <authorList>
            <consortium name="US DOE Joint Genome Institute (JGI-PGF)"/>
            <person name="Walter F."/>
            <person name="Albersmeier A."/>
            <person name="Kalinowski J."/>
            <person name="Ruckert C."/>
        </authorList>
    </citation>
    <scope>NUCLEOTIDE SEQUENCE</scope>
    <source>
        <strain evidence="4">CGMCC 4.7299</strain>
    </source>
</reference>
<dbReference type="Proteomes" id="UP000656042">
    <property type="component" value="Unassembled WGS sequence"/>
</dbReference>
<dbReference type="GO" id="GO:0004197">
    <property type="term" value="F:cysteine-type endopeptidase activity"/>
    <property type="evidence" value="ECO:0007669"/>
    <property type="project" value="InterPro"/>
</dbReference>
<dbReference type="GO" id="GO:0006508">
    <property type="term" value="P:proteolysis"/>
    <property type="evidence" value="ECO:0007669"/>
    <property type="project" value="InterPro"/>
</dbReference>
<evidence type="ECO:0000256" key="2">
    <source>
        <dbReference type="SAM" id="Phobius"/>
    </source>
</evidence>
<dbReference type="EMBL" id="BMMX01000088">
    <property type="protein sequence ID" value="GGL21075.1"/>
    <property type="molecule type" value="Genomic_DNA"/>
</dbReference>
<evidence type="ECO:0000256" key="1">
    <source>
        <dbReference type="SAM" id="MobiDB-lite"/>
    </source>
</evidence>
<keyword evidence="2" id="KW-0812">Transmembrane</keyword>
<evidence type="ECO:0000313" key="4">
    <source>
        <dbReference type="EMBL" id="GGL21075.1"/>
    </source>
</evidence>
<dbReference type="InterPro" id="IPR052039">
    <property type="entry name" value="Caspase-related_regulators"/>
</dbReference>
<comment type="caution">
    <text evidence="4">The sequence shown here is derived from an EMBL/GenBank/DDBJ whole genome shotgun (WGS) entry which is preliminary data.</text>
</comment>
<feature type="region of interest" description="Disordered" evidence="1">
    <location>
        <begin position="389"/>
        <end position="424"/>
    </location>
</feature>
<dbReference type="PANTHER" id="PTHR22576:SF37">
    <property type="entry name" value="MUCOSA-ASSOCIATED LYMPHOID TISSUE LYMPHOMA TRANSLOCATION PROTEIN 1"/>
    <property type="match status" value="1"/>
</dbReference>
<evidence type="ECO:0000313" key="5">
    <source>
        <dbReference type="Proteomes" id="UP000656042"/>
    </source>
</evidence>
<keyword evidence="2" id="KW-1133">Transmembrane helix</keyword>
<reference evidence="4" key="2">
    <citation type="submission" date="2020-09" db="EMBL/GenBank/DDBJ databases">
        <authorList>
            <person name="Sun Q."/>
            <person name="Zhou Y."/>
        </authorList>
    </citation>
    <scope>NUCLEOTIDE SEQUENCE</scope>
    <source>
        <strain evidence="4">CGMCC 4.7299</strain>
    </source>
</reference>
<sequence>MTDRRYRALLLGNSHFPDDPDNLPDLKGPINDVAGMGRLLSDARSSLFAPADIDVLTDRQSDQISGKLEDFLNAAARDDVLLIYYSGHGITANNGSLLLCARNTRTDRRLTTTVSAETIRRMIDQSAAAVTIIILDCCYAGAFKTGDVAAELGGRGRYVLAATRSGDRAADAENGTGYSRFTGHLLRGLQGAAAQPDAACVTVSDLYHYLRKRMAEDGPFIPQRRFDGDGDPILARIGPEAHHDLAVPAATGTRSQPATAVSEGPPRPQRRGLAADVSPRIPPPAAASTSAGPDPESASAWPDVTALCIGASSGILAFAQLQLARAIMASLTIALFLAAFLIYRHVRRPVARKVGAGVSCLLALASLALIQAFPTEPTAAPRSIATTIPTTPATAASPPATSTPSPTTSTGPAAAPTKGKTNARQERFAGEYTDVDGGAEHIPVMVSITWASNRTTFKGKSTYYSDKSCQKEIDGYLASQNSSDTFHVTETRSGPAPGDCYSPQTSVWKITGKTLEIVYYADGFSQTEVTRAALSRV</sequence>
<dbReference type="RefSeq" id="WP_189083151.1">
    <property type="nucleotide sequence ID" value="NZ_BMMX01000088.1"/>
</dbReference>
<accession>A0A8J3C8Z5</accession>
<dbReference type="NCBIfam" id="NF047832">
    <property type="entry name" value="caspase_w_EACC1"/>
    <property type="match status" value="1"/>
</dbReference>
<dbReference type="InterPro" id="IPR029030">
    <property type="entry name" value="Caspase-like_dom_sf"/>
</dbReference>
<keyword evidence="2" id="KW-0472">Membrane</keyword>
<feature type="transmembrane region" description="Helical" evidence="2">
    <location>
        <begin position="354"/>
        <end position="373"/>
    </location>
</feature>
<dbReference type="AlphaFoldDB" id="A0A8J3C8Z5"/>
<dbReference type="PANTHER" id="PTHR22576">
    <property type="entry name" value="MUCOSA ASSOCIATED LYMPHOID TISSUE LYMPHOMA TRANSLOCATION PROTEIN 1/PARACASPASE"/>
    <property type="match status" value="1"/>
</dbReference>
<dbReference type="Gene3D" id="3.40.50.1460">
    <property type="match status" value="1"/>
</dbReference>
<feature type="domain" description="Peptidase C14 caspase" evidence="3">
    <location>
        <begin position="7"/>
        <end position="216"/>
    </location>
</feature>
<protein>
    <recommendedName>
        <fullName evidence="3">Peptidase C14 caspase domain-containing protein</fullName>
    </recommendedName>
</protein>
<dbReference type="InterPro" id="IPR011600">
    <property type="entry name" value="Pept_C14_caspase"/>
</dbReference>
<gene>
    <name evidence="4" type="ORF">GCM10012284_64680</name>
</gene>
<keyword evidence="5" id="KW-1185">Reference proteome</keyword>
<feature type="region of interest" description="Disordered" evidence="1">
    <location>
        <begin position="250"/>
        <end position="298"/>
    </location>
</feature>
<dbReference type="Pfam" id="PF00656">
    <property type="entry name" value="Peptidase_C14"/>
    <property type="match status" value="1"/>
</dbReference>
<dbReference type="SUPFAM" id="SSF52129">
    <property type="entry name" value="Caspase-like"/>
    <property type="match status" value="1"/>
</dbReference>
<name>A0A8J3C8Z5_9ACTN</name>
<evidence type="ECO:0000259" key="3">
    <source>
        <dbReference type="Pfam" id="PF00656"/>
    </source>
</evidence>
<feature type="compositionally biased region" description="Low complexity" evidence="1">
    <location>
        <begin position="286"/>
        <end position="295"/>
    </location>
</feature>